<evidence type="ECO:0000313" key="2">
    <source>
        <dbReference type="WBParaSite" id="nRc.2.0.1.t29218-RA"/>
    </source>
</evidence>
<name>A0A915JSX4_ROMCU</name>
<reference evidence="2" key="1">
    <citation type="submission" date="2022-11" db="UniProtKB">
        <authorList>
            <consortium name="WormBaseParasite"/>
        </authorList>
    </citation>
    <scope>IDENTIFICATION</scope>
</reference>
<evidence type="ECO:0000313" key="1">
    <source>
        <dbReference type="Proteomes" id="UP000887565"/>
    </source>
</evidence>
<sequence length="67" mass="7658">MNAVRGTMPLAVHVCALHSETELHTIIGNEIPKLLSKSDNIKIDLIWEQNWIKRDGMCEPELMEWAS</sequence>
<proteinExistence type="predicted"/>
<organism evidence="1 2">
    <name type="scientific">Romanomermis culicivorax</name>
    <name type="common">Nematode worm</name>
    <dbReference type="NCBI Taxonomy" id="13658"/>
    <lineage>
        <taxon>Eukaryota</taxon>
        <taxon>Metazoa</taxon>
        <taxon>Ecdysozoa</taxon>
        <taxon>Nematoda</taxon>
        <taxon>Enoplea</taxon>
        <taxon>Dorylaimia</taxon>
        <taxon>Mermithida</taxon>
        <taxon>Mermithoidea</taxon>
        <taxon>Mermithidae</taxon>
        <taxon>Romanomermis</taxon>
    </lineage>
</organism>
<keyword evidence="1" id="KW-1185">Reference proteome</keyword>
<protein>
    <submittedName>
        <fullName evidence="2">Uncharacterized protein</fullName>
    </submittedName>
</protein>
<dbReference type="Proteomes" id="UP000887565">
    <property type="component" value="Unplaced"/>
</dbReference>
<accession>A0A915JSX4</accession>
<dbReference type="WBParaSite" id="nRc.2.0.1.t29218-RA">
    <property type="protein sequence ID" value="nRc.2.0.1.t29218-RA"/>
    <property type="gene ID" value="nRc.2.0.1.g29218"/>
</dbReference>
<dbReference type="AlphaFoldDB" id="A0A915JSX4"/>